<dbReference type="AlphaFoldDB" id="A0A383A292"/>
<proteinExistence type="predicted"/>
<reference evidence="1" key="1">
    <citation type="submission" date="2018-05" db="EMBL/GenBank/DDBJ databases">
        <authorList>
            <person name="Lanie J.A."/>
            <person name="Ng W.-L."/>
            <person name="Kazmierczak K.M."/>
            <person name="Andrzejewski T.M."/>
            <person name="Davidsen T.M."/>
            <person name="Wayne K.J."/>
            <person name="Tettelin H."/>
            <person name="Glass J.I."/>
            <person name="Rusch D."/>
            <person name="Podicherti R."/>
            <person name="Tsui H.-C.T."/>
            <person name="Winkler M.E."/>
        </authorList>
    </citation>
    <scope>NUCLEOTIDE SEQUENCE</scope>
</reference>
<organism evidence="1">
    <name type="scientific">marine metagenome</name>
    <dbReference type="NCBI Taxonomy" id="408172"/>
    <lineage>
        <taxon>unclassified sequences</taxon>
        <taxon>metagenomes</taxon>
        <taxon>ecological metagenomes</taxon>
    </lineage>
</organism>
<name>A0A383A292_9ZZZZ</name>
<accession>A0A383A292</accession>
<gene>
    <name evidence="1" type="ORF">METZ01_LOCUS454726</name>
</gene>
<evidence type="ECO:0000313" key="1">
    <source>
        <dbReference type="EMBL" id="SVE01872.1"/>
    </source>
</evidence>
<dbReference type="EMBL" id="UINC01188585">
    <property type="protein sequence ID" value="SVE01872.1"/>
    <property type="molecule type" value="Genomic_DNA"/>
</dbReference>
<protein>
    <submittedName>
        <fullName evidence="1">Uncharacterized protein</fullName>
    </submittedName>
</protein>
<sequence length="135" mass="13895">MLGDKIGSCTATATNKALPSHDGALPSFETTAEGSGTLAGAEVTIMATYDADMKADGTLDGECPNSGVVMAQDGVATFKANGLGTFNAEGGVHFVGSCYFQASAPSLSSLNGKCIVYEWDVTADGAATWELWEWN</sequence>